<evidence type="ECO:0000259" key="2">
    <source>
        <dbReference type="Pfam" id="PF09976"/>
    </source>
</evidence>
<dbReference type="Proteomes" id="UP000006762">
    <property type="component" value="Unassembled WGS sequence"/>
</dbReference>
<gene>
    <name evidence="3" type="ORF">B30_09043</name>
</gene>
<keyword evidence="1" id="KW-0472">Membrane</keyword>
<evidence type="ECO:0000313" key="3">
    <source>
        <dbReference type="EMBL" id="EKE71903.1"/>
    </source>
</evidence>
<proteinExistence type="predicted"/>
<dbReference type="eggNOG" id="COG4649">
    <property type="taxonomic scope" value="Bacteria"/>
</dbReference>
<sequence>MLRDGGPLSQTDSFIDEVTEEVRRDKFYAFLRKFGWIGILAVCVLVGGAAWNEYAKAQARTQAEAMGDALTAALEGADATARAQALAEIGGEGDVRVITAMLRAGELHAAGDAKGAIAALAPFTADAMLDPVYRDLAVLKTAMIGAGDIPAEERVSQLAGIAAPGAPYRLLAEEQIAAAQVEMGQVEAAIDGYRAISQDGEASNALRRRALQMIVALGADPAVE</sequence>
<reference evidence="3 4" key="1">
    <citation type="submission" date="2012-09" db="EMBL/GenBank/DDBJ databases">
        <title>Celeribacter baekdonensis B30 Genome Sequencing.</title>
        <authorList>
            <person name="Wang W."/>
        </authorList>
    </citation>
    <scope>NUCLEOTIDE SEQUENCE [LARGE SCALE GENOMIC DNA]</scope>
    <source>
        <strain evidence="3 4">B30</strain>
    </source>
</reference>
<evidence type="ECO:0000313" key="4">
    <source>
        <dbReference type="Proteomes" id="UP000006762"/>
    </source>
</evidence>
<dbReference type="PATRIC" id="fig|1208323.3.peg.1868"/>
<dbReference type="EMBL" id="AMRK01000004">
    <property type="protein sequence ID" value="EKE71903.1"/>
    <property type="molecule type" value="Genomic_DNA"/>
</dbReference>
<dbReference type="Pfam" id="PF09976">
    <property type="entry name" value="TPR_21"/>
    <property type="match status" value="1"/>
</dbReference>
<evidence type="ECO:0000256" key="1">
    <source>
        <dbReference type="SAM" id="Phobius"/>
    </source>
</evidence>
<feature type="transmembrane region" description="Helical" evidence="1">
    <location>
        <begin position="34"/>
        <end position="51"/>
    </location>
</feature>
<dbReference type="STRING" id="1208323.B30_09043"/>
<accession>K2J9K1</accession>
<keyword evidence="1" id="KW-0812">Transmembrane</keyword>
<dbReference type="InterPro" id="IPR018704">
    <property type="entry name" value="SecYEG/CpoB_TPR"/>
</dbReference>
<dbReference type="AlphaFoldDB" id="K2J9K1"/>
<protein>
    <recommendedName>
        <fullName evidence="2">Ancillary SecYEG translocon subunit/Cell division coordinator CpoB TPR domain-containing protein</fullName>
    </recommendedName>
</protein>
<feature type="domain" description="Ancillary SecYEG translocon subunit/Cell division coordinator CpoB TPR" evidence="2">
    <location>
        <begin position="36"/>
        <end position="213"/>
    </location>
</feature>
<organism evidence="3 4">
    <name type="scientific">Celeribacter baekdonensis B30</name>
    <dbReference type="NCBI Taxonomy" id="1208323"/>
    <lineage>
        <taxon>Bacteria</taxon>
        <taxon>Pseudomonadati</taxon>
        <taxon>Pseudomonadota</taxon>
        <taxon>Alphaproteobacteria</taxon>
        <taxon>Rhodobacterales</taxon>
        <taxon>Roseobacteraceae</taxon>
        <taxon>Celeribacter</taxon>
    </lineage>
</organism>
<keyword evidence="1" id="KW-1133">Transmembrane helix</keyword>
<name>K2J9K1_9RHOB</name>
<comment type="caution">
    <text evidence="3">The sequence shown here is derived from an EMBL/GenBank/DDBJ whole genome shotgun (WGS) entry which is preliminary data.</text>
</comment>
<keyword evidence="4" id="KW-1185">Reference proteome</keyword>